<name>A0A9N9G1M1_9GLOM</name>
<comment type="caution">
    <text evidence="1">The sequence shown here is derived from an EMBL/GenBank/DDBJ whole genome shotgun (WGS) entry which is preliminary data.</text>
</comment>
<dbReference type="OrthoDB" id="2443892at2759"/>
<accession>A0A9N9G1M1</accession>
<gene>
    <name evidence="1" type="ORF">DERYTH_LOCUS6217</name>
</gene>
<evidence type="ECO:0000313" key="1">
    <source>
        <dbReference type="EMBL" id="CAG8571192.1"/>
    </source>
</evidence>
<organism evidence="1 2">
    <name type="scientific">Dentiscutata erythropus</name>
    <dbReference type="NCBI Taxonomy" id="1348616"/>
    <lineage>
        <taxon>Eukaryota</taxon>
        <taxon>Fungi</taxon>
        <taxon>Fungi incertae sedis</taxon>
        <taxon>Mucoromycota</taxon>
        <taxon>Glomeromycotina</taxon>
        <taxon>Glomeromycetes</taxon>
        <taxon>Diversisporales</taxon>
        <taxon>Gigasporaceae</taxon>
        <taxon>Dentiscutata</taxon>
    </lineage>
</organism>
<protein>
    <submittedName>
        <fullName evidence="1">9608_t:CDS:1</fullName>
    </submittedName>
</protein>
<keyword evidence="2" id="KW-1185">Reference proteome</keyword>
<dbReference type="EMBL" id="CAJVPY010002758">
    <property type="protein sequence ID" value="CAG8571192.1"/>
    <property type="molecule type" value="Genomic_DNA"/>
</dbReference>
<proteinExistence type="predicted"/>
<dbReference type="AlphaFoldDB" id="A0A9N9G1M1"/>
<evidence type="ECO:0000313" key="2">
    <source>
        <dbReference type="Proteomes" id="UP000789405"/>
    </source>
</evidence>
<dbReference type="Proteomes" id="UP000789405">
    <property type="component" value="Unassembled WGS sequence"/>
</dbReference>
<sequence>MFIKQLCSDSTPQNDIQNPIINISSPYVSDQESSKVKLNWRKDSQELEDDLESNNGFNNYLESTNGFISRLKSDTEFENCFGNNNEFANRLGSSDEFENELGSDDLFENESINYNEIEESNYRIESGLESDTEFKSDSKSNDNDSCITDISSTTFEDNEESIPFIPSEVAVIIRLFKIKVQNNLTDEVFQKGVECSSANCKDKFILHGCVLSWSGDMPALTKLMGLTGHNSYSECRYCNIVGIYSSHVYYPTKPPRGKEGKTYDPANLPLRTHNEFKRRIQEIQTKSEQNQAISELRKIKEHFSTTSDVSGLQLISFSRTGTKYGRLRTKDGHYIGSKWICRNKDWSRVNYTVMVKIEVDIYVNYLNRLLVFKVQDFYAIVEYYLVYEFEESKVMLAYIQ</sequence>
<reference evidence="1" key="1">
    <citation type="submission" date="2021-06" db="EMBL/GenBank/DDBJ databases">
        <authorList>
            <person name="Kallberg Y."/>
            <person name="Tangrot J."/>
            <person name="Rosling A."/>
        </authorList>
    </citation>
    <scope>NUCLEOTIDE SEQUENCE</scope>
    <source>
        <strain evidence="1">MA453B</strain>
    </source>
</reference>